<dbReference type="RefSeq" id="WP_343895092.1">
    <property type="nucleotide sequence ID" value="NZ_BAAAFZ010000023.1"/>
</dbReference>
<keyword evidence="3" id="KW-1185">Reference proteome</keyword>
<accession>A0ABP3Q288</accession>
<gene>
    <name evidence="2" type="ORF">GCM10009416_19820</name>
</gene>
<evidence type="ECO:0000313" key="3">
    <source>
        <dbReference type="Proteomes" id="UP001501588"/>
    </source>
</evidence>
<dbReference type="EMBL" id="BAAAFZ010000023">
    <property type="protein sequence ID" value="GAA0581363.1"/>
    <property type="molecule type" value="Genomic_DNA"/>
</dbReference>
<name>A0ABP3Q288_9PROT</name>
<feature type="region of interest" description="Disordered" evidence="1">
    <location>
        <begin position="303"/>
        <end position="325"/>
    </location>
</feature>
<dbReference type="Pfam" id="PF06675">
    <property type="entry name" value="DUF1177"/>
    <property type="match status" value="1"/>
</dbReference>
<evidence type="ECO:0000256" key="1">
    <source>
        <dbReference type="SAM" id="MobiDB-lite"/>
    </source>
</evidence>
<evidence type="ECO:0000313" key="2">
    <source>
        <dbReference type="EMBL" id="GAA0581363.1"/>
    </source>
</evidence>
<feature type="compositionally biased region" description="Low complexity" evidence="1">
    <location>
        <begin position="304"/>
        <end position="318"/>
    </location>
</feature>
<comment type="caution">
    <text evidence="2">The sequence shown here is derived from an EMBL/GenBank/DDBJ whole genome shotgun (WGS) entry which is preliminary data.</text>
</comment>
<sequence length="325" mass="33338">MLRQVVEAIELLEDPRTDGAAAAAWVARHGPASVRHQRLDAERGSTDVVTVEIGSGTPCLGILGVLGGTGLRPERPGLVSDADGAVVALAAAAALAREAGWGDAPPGRVIVSTHICPRALSRPHQPAPMMTCPVPRERVLAAQLDPAMEAVLAVDATRANRVVNHTGFAVTPSVKEGWILKPSADLLGLMEWATGEPPVVAPVTMQDITPYSSGVAHINSMMQPATLTDAPVVGVALTARAVVAGSATGANPPFALDGAARFCREVARAFGAGRCAFHDAAEFERLVSLYGSMRHLVGPGRSEAATAKAATPTTPSAANSQGTGA</sequence>
<dbReference type="InterPro" id="IPR009561">
    <property type="entry name" value="DUF1177"/>
</dbReference>
<organism evidence="2 3">
    <name type="scientific">Craurococcus roseus</name>
    <dbReference type="NCBI Taxonomy" id="77585"/>
    <lineage>
        <taxon>Bacteria</taxon>
        <taxon>Pseudomonadati</taxon>
        <taxon>Pseudomonadota</taxon>
        <taxon>Alphaproteobacteria</taxon>
        <taxon>Acetobacterales</taxon>
        <taxon>Acetobacteraceae</taxon>
        <taxon>Craurococcus</taxon>
    </lineage>
</organism>
<reference evidence="3" key="1">
    <citation type="journal article" date="2019" name="Int. J. Syst. Evol. Microbiol.">
        <title>The Global Catalogue of Microorganisms (GCM) 10K type strain sequencing project: providing services to taxonomists for standard genome sequencing and annotation.</title>
        <authorList>
            <consortium name="The Broad Institute Genomics Platform"/>
            <consortium name="The Broad Institute Genome Sequencing Center for Infectious Disease"/>
            <person name="Wu L."/>
            <person name="Ma J."/>
        </authorList>
    </citation>
    <scope>NUCLEOTIDE SEQUENCE [LARGE SCALE GENOMIC DNA]</scope>
    <source>
        <strain evidence="3">JCM 9933</strain>
    </source>
</reference>
<protein>
    <submittedName>
        <fullName evidence="2">DUF1177 domain-containing protein</fullName>
    </submittedName>
</protein>
<dbReference type="Proteomes" id="UP001501588">
    <property type="component" value="Unassembled WGS sequence"/>
</dbReference>
<proteinExistence type="predicted"/>